<dbReference type="Gene3D" id="3.60.10.10">
    <property type="entry name" value="Endonuclease/exonuclease/phosphatase"/>
    <property type="match status" value="1"/>
</dbReference>
<evidence type="ECO:0000313" key="2">
    <source>
        <dbReference type="Proteomes" id="UP001249851"/>
    </source>
</evidence>
<dbReference type="SUPFAM" id="SSF56219">
    <property type="entry name" value="DNase I-like"/>
    <property type="match status" value="1"/>
</dbReference>
<dbReference type="AlphaFoldDB" id="A0AAD9V1M3"/>
<organism evidence="1 2">
    <name type="scientific">Acropora cervicornis</name>
    <name type="common">Staghorn coral</name>
    <dbReference type="NCBI Taxonomy" id="6130"/>
    <lineage>
        <taxon>Eukaryota</taxon>
        <taxon>Metazoa</taxon>
        <taxon>Cnidaria</taxon>
        <taxon>Anthozoa</taxon>
        <taxon>Hexacorallia</taxon>
        <taxon>Scleractinia</taxon>
        <taxon>Astrocoeniina</taxon>
        <taxon>Acroporidae</taxon>
        <taxon>Acropora</taxon>
    </lineage>
</organism>
<name>A0AAD9V1M3_ACRCE</name>
<evidence type="ECO:0000313" key="1">
    <source>
        <dbReference type="EMBL" id="KAK2557896.1"/>
    </source>
</evidence>
<dbReference type="Proteomes" id="UP001249851">
    <property type="component" value="Unassembled WGS sequence"/>
</dbReference>
<reference evidence="1" key="1">
    <citation type="journal article" date="2023" name="G3 (Bethesda)">
        <title>Whole genome assembly and annotation of the endangered Caribbean coral Acropora cervicornis.</title>
        <authorList>
            <person name="Selwyn J.D."/>
            <person name="Vollmer S.V."/>
        </authorList>
    </citation>
    <scope>NUCLEOTIDE SEQUENCE</scope>
    <source>
        <strain evidence="1">K2</strain>
    </source>
</reference>
<proteinExistence type="predicted"/>
<reference evidence="1" key="2">
    <citation type="journal article" date="2023" name="Science">
        <title>Genomic signatures of disease resistance in endangered staghorn corals.</title>
        <authorList>
            <person name="Vollmer S.V."/>
            <person name="Selwyn J.D."/>
            <person name="Despard B.A."/>
            <person name="Roesel C.L."/>
        </authorList>
    </citation>
    <scope>NUCLEOTIDE SEQUENCE</scope>
    <source>
        <strain evidence="1">K2</strain>
    </source>
</reference>
<evidence type="ECO:0008006" key="3">
    <source>
        <dbReference type="Google" id="ProtNLM"/>
    </source>
</evidence>
<comment type="caution">
    <text evidence="1">The sequence shown here is derived from an EMBL/GenBank/DDBJ whole genome shotgun (WGS) entry which is preliminary data.</text>
</comment>
<protein>
    <recommendedName>
        <fullName evidence="3">Endonuclease/exonuclease/phosphatase domain-containing protein</fullName>
    </recommendedName>
</protein>
<dbReference type="InterPro" id="IPR036691">
    <property type="entry name" value="Endo/exonu/phosph_ase_sf"/>
</dbReference>
<gene>
    <name evidence="1" type="ORF">P5673_019879</name>
</gene>
<sequence length="139" mass="15689">MALGRTERFGTLPNWNSCGTHEQLLITGDFNIHVDIADDPDSLKLFDLLQSLGLRQHVTHAHGHTLDLIITRYSDQIVQDSPQTDRFISDHASLLRKLFHVKPVVTANVVTYKKLQSVDMDSLKNDLAASELCQKQPEE</sequence>
<dbReference type="PANTHER" id="PTHR46670:SF3">
    <property type="entry name" value="ENDONUCLEASE_EXONUCLEASE_PHOSPHATASE DOMAIN-CONTAINING PROTEIN"/>
    <property type="match status" value="1"/>
</dbReference>
<dbReference type="PANTHER" id="PTHR46670">
    <property type="entry name" value="ENDO/EXONUCLEASE/PHOSPHATASE DOMAIN-CONTAINING PROTEIN"/>
    <property type="match status" value="1"/>
</dbReference>
<accession>A0AAD9V1M3</accession>
<dbReference type="EMBL" id="JARQWQ010000047">
    <property type="protein sequence ID" value="KAK2557896.1"/>
    <property type="molecule type" value="Genomic_DNA"/>
</dbReference>
<keyword evidence="2" id="KW-1185">Reference proteome</keyword>